<proteinExistence type="predicted"/>
<sequence length="591" mass="68244">MKNNKVKEADTYRYVKALVDAVLHEMPIGLADVDKLHIESIEDNNSKLILSVFKELYVEPNRQPNNKQIADAVHDELVNTGFSKWDAEKFCDGLEDLRGRKQQPNIILVVEAIKQFSVDLTKDNYLHLVSENSNALTYDVLLKLCTSSGEEPFDYYQREIVRQFNSSHSVVLHSGKTFVCEKKSDHKQNVYFELSAPNQKRNFYNNLLFSYSNGNKLETKNCFDVWMKSHERLTFHGVIFDPSNPISSKYLNLWEGFSVSPIDNDNLLEPIMWHLKHIICQGNDEYFHYLLAWMAHIFQKPAEKTGVCVVLKSESKGTGKSTVAVLLEHLLKEYSVRIQDSQHFLGKFNSLLANKLFVMVEESFWSGASRDAAKLKTLITEKTIIVEGKGKDAVQFDSYHRFIMCTNNDWAVPQTRDERRFFVLEVSEQKKQDQEYFDELYKLVDSPEVHGQLFNFLMNYDLSPYNLYKAPKTEATQQQLLESLPSEATWLMGVLDDGCFDGTRQFFDLENERKIPKSEFFDNYISYCEKMGVKSYDRCNKQKLGLFLKKVVNVVDGGKVTVAGVGPRLNSYQTPPLKEMTTLFNQYYSCS</sequence>
<dbReference type="SUPFAM" id="SSF52540">
    <property type="entry name" value="P-loop containing nucleoside triphosphate hydrolases"/>
    <property type="match status" value="1"/>
</dbReference>
<feature type="domain" description="NrS-1 polymerase-like helicase" evidence="1">
    <location>
        <begin position="311"/>
        <end position="420"/>
    </location>
</feature>
<dbReference type="Pfam" id="PF19263">
    <property type="entry name" value="DUF5906"/>
    <property type="match status" value="1"/>
</dbReference>
<evidence type="ECO:0000313" key="3">
    <source>
        <dbReference type="Proteomes" id="UP001210678"/>
    </source>
</evidence>
<accession>A0ABT4YSB1</accession>
<dbReference type="RefSeq" id="WP_272136436.1">
    <property type="nucleotide sequence ID" value="NZ_JAQLOI010000001.1"/>
</dbReference>
<organism evidence="2 3">
    <name type="scientific">Vibrio algarum</name>
    <dbReference type="NCBI Taxonomy" id="3020714"/>
    <lineage>
        <taxon>Bacteria</taxon>
        <taxon>Pseudomonadati</taxon>
        <taxon>Pseudomonadota</taxon>
        <taxon>Gammaproteobacteria</taxon>
        <taxon>Vibrionales</taxon>
        <taxon>Vibrionaceae</taxon>
        <taxon>Vibrio</taxon>
    </lineage>
</organism>
<protein>
    <submittedName>
        <fullName evidence="2">DUF5906 domain-containing protein</fullName>
    </submittedName>
</protein>
<dbReference type="Gene3D" id="3.40.50.300">
    <property type="entry name" value="P-loop containing nucleotide triphosphate hydrolases"/>
    <property type="match status" value="1"/>
</dbReference>
<evidence type="ECO:0000313" key="2">
    <source>
        <dbReference type="EMBL" id="MDB1124275.1"/>
    </source>
</evidence>
<dbReference type="Proteomes" id="UP001210678">
    <property type="component" value="Unassembled WGS sequence"/>
</dbReference>
<gene>
    <name evidence="2" type="ORF">PGX00_11660</name>
</gene>
<name>A0ABT4YSB1_9VIBR</name>
<comment type="caution">
    <text evidence="2">The sequence shown here is derived from an EMBL/GenBank/DDBJ whole genome shotgun (WGS) entry which is preliminary data.</text>
</comment>
<keyword evidence="3" id="KW-1185">Reference proteome</keyword>
<reference evidence="2 3" key="1">
    <citation type="submission" date="2023-01" db="EMBL/GenBank/DDBJ databases">
        <title>Vibrio sp. KJ40-1 sp.nov, isolated from marine algae.</title>
        <authorList>
            <person name="Butt M."/>
            <person name="Kim J.M.J."/>
            <person name="Jeon C.O.C."/>
        </authorList>
    </citation>
    <scope>NUCLEOTIDE SEQUENCE [LARGE SCALE GENOMIC DNA]</scope>
    <source>
        <strain evidence="2 3">KJ40-1</strain>
    </source>
</reference>
<dbReference type="EMBL" id="JAQLOI010000001">
    <property type="protein sequence ID" value="MDB1124275.1"/>
    <property type="molecule type" value="Genomic_DNA"/>
</dbReference>
<evidence type="ECO:0000259" key="1">
    <source>
        <dbReference type="Pfam" id="PF19263"/>
    </source>
</evidence>
<dbReference type="InterPro" id="IPR045455">
    <property type="entry name" value="NrS-1_pol-like_helicase"/>
</dbReference>
<dbReference type="InterPro" id="IPR027417">
    <property type="entry name" value="P-loop_NTPase"/>
</dbReference>